<accession>I3IHF1</accession>
<dbReference type="OrthoDB" id="2971754at2"/>
<sequence>MELYLQFGHGMMEHCKKLIQSWEEGTVILSPRDLTSDQIKMFSADIVKLNGRMLLDPQLYDPRANHHRLVDHEYWPTDFNTGMLLGGVALNNLLVELKLLNDSAQTEKYIIPGIYCERVDDDWIAIQNAIVAEADSVFTDKETLATICLSGETLRFEEQIEIVLNCSESWDVDGYYVVPEHPNGQYLVDDPMWLANLLILCSGLRLQGKKVVVGYCNHQMLSLASANVNAIASGTWLNVRSFPPEKFQLTEEDSTSRRVKWYYCPQTLSEYKLPFLDMGFRAGILDKLKPDESLSSTYTDILFSGAQPSSTNYSEQQSFRHYLQCLHEQCTQAHRTTFRETIAAHLLLLETAERLIKTFHGYGVRGQDRDFANIVDVNRSAIGALEMSRGFVLERQW</sequence>
<dbReference type="eggNOG" id="ENOG502ZATP">
    <property type="taxonomic scope" value="Bacteria"/>
</dbReference>
<proteinExistence type="predicted"/>
<name>I3IHF1_9BACT</name>
<dbReference type="EMBL" id="BAFH01000002">
    <property type="protein sequence ID" value="GAB61146.1"/>
    <property type="molecule type" value="Genomic_DNA"/>
</dbReference>
<dbReference type="AlphaFoldDB" id="I3IHF1"/>
<reference evidence="1 2" key="1">
    <citation type="journal article" date="2012" name="FEBS Lett.">
        <title>Anammox organism KSU-1 expresses a NirK-type copper-containing nitrite reductase instead of a NirS-type with cytochrome cd1.</title>
        <authorList>
            <person name="Hira D."/>
            <person name="Toh H."/>
            <person name="Migita C.T."/>
            <person name="Okubo H."/>
            <person name="Nishiyama T."/>
            <person name="Hattori M."/>
            <person name="Furukawa K."/>
            <person name="Fujii T."/>
        </authorList>
    </citation>
    <scope>NUCLEOTIDE SEQUENCE [LARGE SCALE GENOMIC DNA]</scope>
</reference>
<dbReference type="Proteomes" id="UP000002985">
    <property type="component" value="Unassembled WGS sequence"/>
</dbReference>
<dbReference type="STRING" id="247490.KSU1_B0289"/>
<organism evidence="1 2">
    <name type="scientific">Candidatus Jettenia caeni</name>
    <dbReference type="NCBI Taxonomy" id="247490"/>
    <lineage>
        <taxon>Bacteria</taxon>
        <taxon>Pseudomonadati</taxon>
        <taxon>Planctomycetota</taxon>
        <taxon>Candidatus Brocadiia</taxon>
        <taxon>Candidatus Brocadiales</taxon>
        <taxon>Candidatus Brocadiaceae</taxon>
        <taxon>Candidatus Jettenia</taxon>
    </lineage>
</organism>
<evidence type="ECO:0000313" key="2">
    <source>
        <dbReference type="Proteomes" id="UP000002985"/>
    </source>
</evidence>
<protein>
    <submittedName>
        <fullName evidence="1">Uncharacterized protein</fullName>
    </submittedName>
</protein>
<evidence type="ECO:0000313" key="1">
    <source>
        <dbReference type="EMBL" id="GAB61146.1"/>
    </source>
</evidence>
<keyword evidence="2" id="KW-1185">Reference proteome</keyword>
<gene>
    <name evidence="1" type="ORF">KSU1_B0289</name>
</gene>
<comment type="caution">
    <text evidence="1">The sequence shown here is derived from an EMBL/GenBank/DDBJ whole genome shotgun (WGS) entry which is preliminary data.</text>
</comment>